<gene>
    <name evidence="2" type="ORF">H5410_063416</name>
</gene>
<keyword evidence="3" id="KW-1185">Reference proteome</keyword>
<dbReference type="AlphaFoldDB" id="A0A9J5WDG0"/>
<protein>
    <submittedName>
        <fullName evidence="2">Uncharacterized protein</fullName>
    </submittedName>
</protein>
<name>A0A9J5WDG0_SOLCO</name>
<feature type="region of interest" description="Disordered" evidence="1">
    <location>
        <begin position="131"/>
        <end position="176"/>
    </location>
</feature>
<comment type="caution">
    <text evidence="2">The sequence shown here is derived from an EMBL/GenBank/DDBJ whole genome shotgun (WGS) entry which is preliminary data.</text>
</comment>
<organism evidence="2 3">
    <name type="scientific">Solanum commersonii</name>
    <name type="common">Commerson's wild potato</name>
    <name type="synonym">Commerson's nightshade</name>
    <dbReference type="NCBI Taxonomy" id="4109"/>
    <lineage>
        <taxon>Eukaryota</taxon>
        <taxon>Viridiplantae</taxon>
        <taxon>Streptophyta</taxon>
        <taxon>Embryophyta</taxon>
        <taxon>Tracheophyta</taxon>
        <taxon>Spermatophyta</taxon>
        <taxon>Magnoliopsida</taxon>
        <taxon>eudicotyledons</taxon>
        <taxon>Gunneridae</taxon>
        <taxon>Pentapetalae</taxon>
        <taxon>asterids</taxon>
        <taxon>lamiids</taxon>
        <taxon>Solanales</taxon>
        <taxon>Solanaceae</taxon>
        <taxon>Solanoideae</taxon>
        <taxon>Solaneae</taxon>
        <taxon>Solanum</taxon>
    </lineage>
</organism>
<evidence type="ECO:0000256" key="1">
    <source>
        <dbReference type="SAM" id="MobiDB-lite"/>
    </source>
</evidence>
<dbReference type="Proteomes" id="UP000824120">
    <property type="component" value="Chromosome 12"/>
</dbReference>
<evidence type="ECO:0000313" key="3">
    <source>
        <dbReference type="Proteomes" id="UP000824120"/>
    </source>
</evidence>
<reference evidence="2 3" key="1">
    <citation type="submission" date="2020-09" db="EMBL/GenBank/DDBJ databases">
        <title>De no assembly of potato wild relative species, Solanum commersonii.</title>
        <authorList>
            <person name="Cho K."/>
        </authorList>
    </citation>
    <scope>NUCLEOTIDE SEQUENCE [LARGE SCALE GENOMIC DNA]</scope>
    <source>
        <strain evidence="2">LZ3.2</strain>
        <tissue evidence="2">Leaf</tissue>
    </source>
</reference>
<feature type="compositionally biased region" description="Polar residues" evidence="1">
    <location>
        <begin position="134"/>
        <end position="155"/>
    </location>
</feature>
<accession>A0A9J5WDG0</accession>
<sequence length="176" mass="19544">MQQGNKEVGALNVEEAIPLNSAQLPETIEPTSDSTQFTEELDKLNTILHKVKLHFKRVKGIMIKQCSKVVSIFRETRNHYPLGAPRVKPPLLCNSLQITQEPALGKSGATNSTQKANPLLSLARGIELGPPLWKSQTQTTRPPRRSSYGNVQGSVKQKKRRQGIASHFIEVKSNLK</sequence>
<evidence type="ECO:0000313" key="2">
    <source>
        <dbReference type="EMBL" id="KAG5573650.1"/>
    </source>
</evidence>
<proteinExistence type="predicted"/>
<dbReference type="EMBL" id="JACXVP010000012">
    <property type="protein sequence ID" value="KAG5573650.1"/>
    <property type="molecule type" value="Genomic_DNA"/>
</dbReference>